<dbReference type="SUPFAM" id="SSF82153">
    <property type="entry name" value="FAS1 domain"/>
    <property type="match status" value="1"/>
</dbReference>
<dbReference type="AlphaFoldDB" id="A0A1E7EQ87"/>
<dbReference type="Gene3D" id="2.30.180.10">
    <property type="entry name" value="FAS1 domain"/>
    <property type="match status" value="1"/>
</dbReference>
<dbReference type="InterPro" id="IPR036378">
    <property type="entry name" value="FAS1_dom_sf"/>
</dbReference>
<dbReference type="KEGG" id="fcy:FRACYDRAFT_291612"/>
<dbReference type="InParanoid" id="A0A1E7EQ87"/>
<dbReference type="EMBL" id="KV784383">
    <property type="protein sequence ID" value="OEU07967.1"/>
    <property type="molecule type" value="Genomic_DNA"/>
</dbReference>
<evidence type="ECO:0000259" key="1">
    <source>
        <dbReference type="PROSITE" id="PS50213"/>
    </source>
</evidence>
<dbReference type="Proteomes" id="UP000095751">
    <property type="component" value="Unassembled WGS sequence"/>
</dbReference>
<dbReference type="Pfam" id="PF02469">
    <property type="entry name" value="Fasciclin"/>
    <property type="match status" value="1"/>
</dbReference>
<organism evidence="2 3">
    <name type="scientific">Fragilariopsis cylindrus CCMP1102</name>
    <dbReference type="NCBI Taxonomy" id="635003"/>
    <lineage>
        <taxon>Eukaryota</taxon>
        <taxon>Sar</taxon>
        <taxon>Stramenopiles</taxon>
        <taxon>Ochrophyta</taxon>
        <taxon>Bacillariophyta</taxon>
        <taxon>Bacillariophyceae</taxon>
        <taxon>Bacillariophycidae</taxon>
        <taxon>Bacillariales</taxon>
        <taxon>Bacillariaceae</taxon>
        <taxon>Fragilariopsis</taxon>
    </lineage>
</organism>
<sequence>MVRLLFSNKMSVVAILTSSAFVVAVGSLLLLPVAVTGHQQRREASIFPDQLPFIGDLISNAFPTWCIDEDERRIYDIDTCGENGTGSINGRFTPLYFTKQFSGMDPALGGYPTDIDIQYAFYYAAPFLGQACAGTPHHCTEDFDGGEENCGSCPKVKTDDDSGPNGPGHIPPHIALAALTRTYNEIAEESNITASDYFVEAFNYEQNACRILPGTLLSMIREFYPRDEETGEVSYPPPFSDAGGAYPYEFINVAGDSCEKEKGVNPNVGELICFEEHSGNATELYPPYLEIGHGSPHYCSKDAKAADTYNDFCPYIFFGPNRGQYRHPHIAFASVETYLANLVMPDKCGITWDDSNYPPNVDTSIAFPFMKEIDNFAPDQPLIEEGRFLWPGPEGTKKKSVDGTFATGFPDMDCFTTGWPACCGDDSIECPDEQPVCDVPSIDGSSYCTYSPDMDCFTTGWPACCGDDSIECPDEQPLCEVPSIVGSSYCTYSPDMECFTTGWPACCGDDSIECPDEQPLCEITPIVPPIVGSSYCTYSPDMDCFTTGWPACCGDDSIECPDEQPLCEITPIEPPIVGSSYCTYSPDYSCYDSGWPECCGSDSKECPAEESEQPECDISPIVGESYCVYAPDPECYINWWPACCSDDSIECPKEKPTCEISPIFPVIPGSSYCTYGPEYSCYDSGWPECCGDDSIECPKEQPSCEIACKTLADIVCETPDLSELCHLVERAGLKDSLSKGSLTLFAPRNGGFDSIPIDDFSKDRLKRLILFHIVANEELYSSDLSCTSTDNLIIMSNGFESRTRCENGIPTYQKGRDNSSNSPPIIVQDNIEACNGVAHVLSEVMLYKQYD</sequence>
<accession>A0A1E7EQ87</accession>
<evidence type="ECO:0000313" key="2">
    <source>
        <dbReference type="EMBL" id="OEU07967.1"/>
    </source>
</evidence>
<name>A0A1E7EQ87_9STRA</name>
<reference evidence="2 3" key="1">
    <citation type="submission" date="2016-09" db="EMBL/GenBank/DDBJ databases">
        <title>Extensive genetic diversity and differential bi-allelic expression allows diatom success in the polar Southern Ocean.</title>
        <authorList>
            <consortium name="DOE Joint Genome Institute"/>
            <person name="Mock T."/>
            <person name="Otillar R.P."/>
            <person name="Strauss J."/>
            <person name="Dupont C."/>
            <person name="Frickenhaus S."/>
            <person name="Maumus F."/>
            <person name="Mcmullan M."/>
            <person name="Sanges R."/>
            <person name="Schmutz J."/>
            <person name="Toseland A."/>
            <person name="Valas R."/>
            <person name="Veluchamy A."/>
            <person name="Ward B.J."/>
            <person name="Allen A."/>
            <person name="Barry K."/>
            <person name="Falciatore A."/>
            <person name="Ferrante M."/>
            <person name="Fortunato A.E."/>
            <person name="Gloeckner G."/>
            <person name="Gruber A."/>
            <person name="Hipkin R."/>
            <person name="Janech M."/>
            <person name="Kroth P."/>
            <person name="Leese F."/>
            <person name="Lindquist E."/>
            <person name="Lyon B.R."/>
            <person name="Martin J."/>
            <person name="Mayer C."/>
            <person name="Parker M."/>
            <person name="Quesneville H."/>
            <person name="Raymond J."/>
            <person name="Uhlig C."/>
            <person name="Valentin K.U."/>
            <person name="Worden A.Z."/>
            <person name="Armbrust E.V."/>
            <person name="Bowler C."/>
            <person name="Green B."/>
            <person name="Moulton V."/>
            <person name="Van Oosterhout C."/>
            <person name="Grigoriev I."/>
        </authorList>
    </citation>
    <scope>NUCLEOTIDE SEQUENCE [LARGE SCALE GENOMIC DNA]</scope>
    <source>
        <strain evidence="2 3">CCMP1102</strain>
    </source>
</reference>
<dbReference type="PROSITE" id="PS50213">
    <property type="entry name" value="FAS1"/>
    <property type="match status" value="1"/>
</dbReference>
<dbReference type="OrthoDB" id="53164at2759"/>
<feature type="domain" description="FAS1" evidence="1">
    <location>
        <begin position="708"/>
        <end position="845"/>
    </location>
</feature>
<evidence type="ECO:0000313" key="3">
    <source>
        <dbReference type="Proteomes" id="UP000095751"/>
    </source>
</evidence>
<protein>
    <submittedName>
        <fullName evidence="2">Fasciclin domain-containing protein</fullName>
    </submittedName>
</protein>
<keyword evidence="3" id="KW-1185">Reference proteome</keyword>
<gene>
    <name evidence="2" type="primary">FAS1_4</name>
    <name evidence="2" type="ORF">FRACYDRAFT_291612</name>
</gene>
<dbReference type="InterPro" id="IPR000782">
    <property type="entry name" value="FAS1_domain"/>
</dbReference>
<dbReference type="SMART" id="SM00554">
    <property type="entry name" value="FAS1"/>
    <property type="match status" value="1"/>
</dbReference>
<proteinExistence type="predicted"/>